<dbReference type="InterPro" id="IPR047126">
    <property type="entry name" value="RNF141-like"/>
</dbReference>
<evidence type="ECO:0000256" key="3">
    <source>
        <dbReference type="ARBA" id="ARBA00022833"/>
    </source>
</evidence>
<feature type="region of interest" description="Disordered" evidence="5">
    <location>
        <begin position="276"/>
        <end position="318"/>
    </location>
</feature>
<dbReference type="PROSITE" id="PS00518">
    <property type="entry name" value="ZF_RING_1"/>
    <property type="match status" value="1"/>
</dbReference>
<keyword evidence="1" id="KW-0479">Metal-binding</keyword>
<name>A0A0G4GY03_VITBC</name>
<organism evidence="7 8">
    <name type="scientific">Vitrella brassicaformis (strain CCMP3155)</name>
    <dbReference type="NCBI Taxonomy" id="1169540"/>
    <lineage>
        <taxon>Eukaryota</taxon>
        <taxon>Sar</taxon>
        <taxon>Alveolata</taxon>
        <taxon>Colpodellida</taxon>
        <taxon>Vitrellaceae</taxon>
        <taxon>Vitrella</taxon>
    </lineage>
</organism>
<feature type="compositionally biased region" description="Low complexity" evidence="5">
    <location>
        <begin position="279"/>
        <end position="298"/>
    </location>
</feature>
<dbReference type="OMA" id="EMATNDA"/>
<dbReference type="Pfam" id="PF13639">
    <property type="entry name" value="zf-RING_2"/>
    <property type="match status" value="1"/>
</dbReference>
<feature type="domain" description="RING-type" evidence="6">
    <location>
        <begin position="116"/>
        <end position="156"/>
    </location>
</feature>
<dbReference type="SMART" id="SM00184">
    <property type="entry name" value="RING"/>
    <property type="match status" value="1"/>
</dbReference>
<reference evidence="7 8" key="1">
    <citation type="submission" date="2014-11" db="EMBL/GenBank/DDBJ databases">
        <authorList>
            <person name="Zhu J."/>
            <person name="Qi W."/>
            <person name="Song R."/>
        </authorList>
    </citation>
    <scope>NUCLEOTIDE SEQUENCE [LARGE SCALE GENOMIC DNA]</scope>
</reference>
<evidence type="ECO:0000256" key="5">
    <source>
        <dbReference type="SAM" id="MobiDB-lite"/>
    </source>
</evidence>
<evidence type="ECO:0000256" key="4">
    <source>
        <dbReference type="PROSITE-ProRule" id="PRU00175"/>
    </source>
</evidence>
<dbReference type="OrthoDB" id="681941at2759"/>
<accession>A0A0G4GY03</accession>
<feature type="region of interest" description="Disordered" evidence="5">
    <location>
        <begin position="1"/>
        <end position="112"/>
    </location>
</feature>
<gene>
    <name evidence="7" type="ORF">Vbra_19047</name>
</gene>
<dbReference type="PANTHER" id="PTHR12109">
    <property type="entry name" value="RING FINGER PROTEIN 141-RELATED"/>
    <property type="match status" value="1"/>
</dbReference>
<dbReference type="AlphaFoldDB" id="A0A0G4GY03"/>
<feature type="compositionally biased region" description="Polar residues" evidence="5">
    <location>
        <begin position="171"/>
        <end position="180"/>
    </location>
</feature>
<dbReference type="STRING" id="1169540.A0A0G4GY03"/>
<feature type="compositionally biased region" description="Gly residues" evidence="5">
    <location>
        <begin position="299"/>
        <end position="318"/>
    </location>
</feature>
<dbReference type="InterPro" id="IPR001841">
    <property type="entry name" value="Znf_RING"/>
</dbReference>
<dbReference type="GO" id="GO:0008270">
    <property type="term" value="F:zinc ion binding"/>
    <property type="evidence" value="ECO:0007669"/>
    <property type="project" value="UniProtKB-KW"/>
</dbReference>
<keyword evidence="2 4" id="KW-0863">Zinc-finger</keyword>
<sequence length="318" mass="32433">MSSLPAAREGRRGRNGRSRTPERDAPLAAAAAVVGDGRDGGGRGRRRDGSRDSSGRVDKAEEARVGVRGRGAGRRKGSESAKGVDKEDGEEAAIADKKAGDEGPPKKDEGSEEDICSVCQCCRSPADVGRLGCGHSFCFPCISKWAKQRNECPVCREVFLKITRRCKSQHTMTLRSRTNKSSSASSSSAAAAAGGAGGGDSSSGGASEWYEQVVTVQPPRQGPPHGAAMGGMVQSVVIEGLPLGMLFAFGGGAIGLPALMGPIVQAMIMAELHDHQHGNHAQGDGNAAAAANNPNTNGSGNGNGEGVGEGQEGGAESA</sequence>
<dbReference type="InterPro" id="IPR013083">
    <property type="entry name" value="Znf_RING/FYVE/PHD"/>
</dbReference>
<dbReference type="VEuPathDB" id="CryptoDB:Vbra_19047"/>
<feature type="compositionally biased region" description="Basic and acidic residues" evidence="5">
    <location>
        <begin position="36"/>
        <end position="65"/>
    </location>
</feature>
<proteinExistence type="predicted"/>
<evidence type="ECO:0000313" key="7">
    <source>
        <dbReference type="EMBL" id="CEM36009.1"/>
    </source>
</evidence>
<feature type="region of interest" description="Disordered" evidence="5">
    <location>
        <begin position="171"/>
        <end position="206"/>
    </location>
</feature>
<evidence type="ECO:0000256" key="2">
    <source>
        <dbReference type="ARBA" id="ARBA00022771"/>
    </source>
</evidence>
<feature type="compositionally biased region" description="Basic and acidic residues" evidence="5">
    <location>
        <begin position="76"/>
        <end position="86"/>
    </location>
</feature>
<dbReference type="InParanoid" id="A0A0G4GY03"/>
<dbReference type="EMBL" id="CDMY01000873">
    <property type="protein sequence ID" value="CEM36009.1"/>
    <property type="molecule type" value="Genomic_DNA"/>
</dbReference>
<protein>
    <recommendedName>
        <fullName evidence="6">RING-type domain-containing protein</fullName>
    </recommendedName>
</protein>
<keyword evidence="3" id="KW-0862">Zinc</keyword>
<dbReference type="InterPro" id="IPR017907">
    <property type="entry name" value="Znf_RING_CS"/>
</dbReference>
<evidence type="ECO:0000259" key="6">
    <source>
        <dbReference type="PROSITE" id="PS50089"/>
    </source>
</evidence>
<keyword evidence="8" id="KW-1185">Reference proteome</keyword>
<feature type="compositionally biased region" description="Low complexity" evidence="5">
    <location>
        <begin position="181"/>
        <end position="193"/>
    </location>
</feature>
<dbReference type="PROSITE" id="PS50089">
    <property type="entry name" value="ZF_RING_2"/>
    <property type="match status" value="1"/>
</dbReference>
<feature type="compositionally biased region" description="Basic and acidic residues" evidence="5">
    <location>
        <begin position="94"/>
        <end position="109"/>
    </location>
</feature>
<dbReference type="SUPFAM" id="SSF57850">
    <property type="entry name" value="RING/U-box"/>
    <property type="match status" value="1"/>
</dbReference>
<dbReference type="Proteomes" id="UP000041254">
    <property type="component" value="Unassembled WGS sequence"/>
</dbReference>
<dbReference type="Gene3D" id="3.30.40.10">
    <property type="entry name" value="Zinc/RING finger domain, C3HC4 (zinc finger)"/>
    <property type="match status" value="1"/>
</dbReference>
<evidence type="ECO:0000256" key="1">
    <source>
        <dbReference type="ARBA" id="ARBA00022723"/>
    </source>
</evidence>
<evidence type="ECO:0000313" key="8">
    <source>
        <dbReference type="Proteomes" id="UP000041254"/>
    </source>
</evidence>